<protein>
    <submittedName>
        <fullName evidence="1">Uncharacterized protein</fullName>
    </submittedName>
</protein>
<dbReference type="AlphaFoldDB" id="A0A9P7VLX6"/>
<evidence type="ECO:0000313" key="2">
    <source>
        <dbReference type="Proteomes" id="UP000812287"/>
    </source>
</evidence>
<reference evidence="1" key="1">
    <citation type="submission" date="2020-11" db="EMBL/GenBank/DDBJ databases">
        <title>Adaptations for nitrogen fixation in a non-lichenized fungal sporocarp promotes dispersal by wood-feeding termites.</title>
        <authorList>
            <consortium name="DOE Joint Genome Institute"/>
            <person name="Koch R.A."/>
            <person name="Yoon G."/>
            <person name="Arayal U."/>
            <person name="Lail K."/>
            <person name="Amirebrahimi M."/>
            <person name="Labutti K."/>
            <person name="Lipzen A."/>
            <person name="Riley R."/>
            <person name="Barry K."/>
            <person name="Henrissat B."/>
            <person name="Grigoriev I.V."/>
            <person name="Herr J.R."/>
            <person name="Aime M.C."/>
        </authorList>
    </citation>
    <scope>NUCLEOTIDE SEQUENCE</scope>
    <source>
        <strain evidence="1">MCA 3950</strain>
    </source>
</reference>
<evidence type="ECO:0000313" key="1">
    <source>
        <dbReference type="EMBL" id="KAG7442945.1"/>
    </source>
</evidence>
<dbReference type="EMBL" id="MU250548">
    <property type="protein sequence ID" value="KAG7442945.1"/>
    <property type="molecule type" value="Genomic_DNA"/>
</dbReference>
<proteinExistence type="predicted"/>
<dbReference type="Proteomes" id="UP000812287">
    <property type="component" value="Unassembled WGS sequence"/>
</dbReference>
<dbReference type="GeneID" id="66106690"/>
<accession>A0A9P7VLX6</accession>
<gene>
    <name evidence="1" type="ORF">BT62DRAFT_922375</name>
</gene>
<sequence length="125" mass="14431">MTHYNLQSQQPTAISMVPVIAEIDSPLLDVPGLGTNHNLDDLRKHGIPIADYQKGWWLIQEQLQIIQEAEKNLTQEQHDILRRQHLHWEQSEMYSPMNGSSSAIAKEKFADHNQEINDPELDIRV</sequence>
<comment type="caution">
    <text evidence="1">The sequence shown here is derived from an EMBL/GenBank/DDBJ whole genome shotgun (WGS) entry which is preliminary data.</text>
</comment>
<name>A0A9P7VLX6_9AGAR</name>
<keyword evidence="2" id="KW-1185">Reference proteome</keyword>
<organism evidence="1 2">
    <name type="scientific">Guyanagaster necrorhizus</name>
    <dbReference type="NCBI Taxonomy" id="856835"/>
    <lineage>
        <taxon>Eukaryota</taxon>
        <taxon>Fungi</taxon>
        <taxon>Dikarya</taxon>
        <taxon>Basidiomycota</taxon>
        <taxon>Agaricomycotina</taxon>
        <taxon>Agaricomycetes</taxon>
        <taxon>Agaricomycetidae</taxon>
        <taxon>Agaricales</taxon>
        <taxon>Marasmiineae</taxon>
        <taxon>Physalacriaceae</taxon>
        <taxon>Guyanagaster</taxon>
    </lineage>
</organism>
<dbReference type="RefSeq" id="XP_043036445.1">
    <property type="nucleotide sequence ID" value="XM_043184393.1"/>
</dbReference>